<dbReference type="KEGG" id="aol:S58_13760"/>
<accession>M4ZMC0</accession>
<gene>
    <name evidence="1" type="ORF">S58_13760</name>
</gene>
<protein>
    <recommendedName>
        <fullName evidence="3">DUF1127 domain-containing protein</fullName>
    </recommendedName>
</protein>
<proteinExistence type="predicted"/>
<evidence type="ECO:0000313" key="2">
    <source>
        <dbReference type="Proteomes" id="UP000011841"/>
    </source>
</evidence>
<dbReference type="eggNOG" id="COG5457">
    <property type="taxonomic scope" value="Bacteria"/>
</dbReference>
<dbReference type="Proteomes" id="UP000011841">
    <property type="component" value="Chromosome"/>
</dbReference>
<dbReference type="STRING" id="1245469.S58_13760"/>
<keyword evidence="2" id="KW-1185">Reference proteome</keyword>
<dbReference type="PATRIC" id="fig|1245469.3.peg.1411"/>
<reference evidence="1 2" key="1">
    <citation type="journal article" date="2013" name="Appl. Environ. Microbiol.">
        <title>Genome analysis suggests that the soil oligotrophic bacterium Agromonas oligotrophica (Bradyrhizobium oligotrophicum) is a nitrogen-fixing symbiont of Aeschynomene indica.</title>
        <authorList>
            <person name="Okubo T."/>
            <person name="Fukushima S."/>
            <person name="Itakura M."/>
            <person name="Oshima K."/>
            <person name="Longtonglang A."/>
            <person name="Teaumroong N."/>
            <person name="Mitsui H."/>
            <person name="Hattori M."/>
            <person name="Hattori R."/>
            <person name="Hattori T."/>
            <person name="Minamisawa K."/>
        </authorList>
    </citation>
    <scope>NUCLEOTIDE SEQUENCE [LARGE SCALE GENOMIC DNA]</scope>
    <source>
        <strain evidence="1 2">S58</strain>
    </source>
</reference>
<organism evidence="1 2">
    <name type="scientific">Bradyrhizobium oligotrophicum S58</name>
    <dbReference type="NCBI Taxonomy" id="1245469"/>
    <lineage>
        <taxon>Bacteria</taxon>
        <taxon>Pseudomonadati</taxon>
        <taxon>Pseudomonadota</taxon>
        <taxon>Alphaproteobacteria</taxon>
        <taxon>Hyphomicrobiales</taxon>
        <taxon>Nitrobacteraceae</taxon>
        <taxon>Bradyrhizobium</taxon>
    </lineage>
</organism>
<dbReference type="HOGENOM" id="CLU_205080_0_0_5"/>
<evidence type="ECO:0000313" key="1">
    <source>
        <dbReference type="EMBL" id="BAM87385.1"/>
    </source>
</evidence>
<evidence type="ECO:0008006" key="3">
    <source>
        <dbReference type="Google" id="ProtNLM"/>
    </source>
</evidence>
<sequence length="67" mass="7879">MAYSLAQRWATPQVAHGKSNLLQAPQLWLQRLFWRSELAMLDPEQMRDCGLDPTVVHEEANKPFWRD</sequence>
<dbReference type="EMBL" id="AP012603">
    <property type="protein sequence ID" value="BAM87385.1"/>
    <property type="molecule type" value="Genomic_DNA"/>
</dbReference>
<name>M4ZMC0_9BRAD</name>
<dbReference type="AlphaFoldDB" id="M4ZMC0"/>